<evidence type="ECO:0000313" key="2">
    <source>
        <dbReference type="EMBL" id="MBK1879677.1"/>
    </source>
</evidence>
<proteinExistence type="predicted"/>
<feature type="domain" description="Transglutaminase-like" evidence="1">
    <location>
        <begin position="286"/>
        <end position="392"/>
    </location>
</feature>
<evidence type="ECO:0000259" key="1">
    <source>
        <dbReference type="Pfam" id="PF01841"/>
    </source>
</evidence>
<keyword evidence="3" id="KW-1185">Reference proteome</keyword>
<accession>A0A934RZN0</accession>
<reference evidence="2" key="1">
    <citation type="submission" date="2021-01" db="EMBL/GenBank/DDBJ databases">
        <title>Modified the classification status of verrucomicrobia.</title>
        <authorList>
            <person name="Feng X."/>
        </authorList>
    </citation>
    <scope>NUCLEOTIDE SEQUENCE</scope>
    <source>
        <strain evidence="2">KCTC 13126</strain>
    </source>
</reference>
<dbReference type="Proteomes" id="UP000617628">
    <property type="component" value="Unassembled WGS sequence"/>
</dbReference>
<dbReference type="Gene3D" id="2.60.40.3140">
    <property type="match status" value="1"/>
</dbReference>
<dbReference type="AlphaFoldDB" id="A0A934RZN0"/>
<dbReference type="Gene3D" id="2.60.120.1130">
    <property type="match status" value="1"/>
</dbReference>
<dbReference type="Pfam" id="PF01841">
    <property type="entry name" value="Transglut_core"/>
    <property type="match status" value="1"/>
</dbReference>
<dbReference type="InterPro" id="IPR038765">
    <property type="entry name" value="Papain-like_cys_pep_sf"/>
</dbReference>
<gene>
    <name evidence="2" type="ORF">JIN87_22520</name>
</gene>
<dbReference type="InterPro" id="IPR002931">
    <property type="entry name" value="Transglutaminase-like"/>
</dbReference>
<name>A0A934RZN0_9BACT</name>
<comment type="caution">
    <text evidence="2">The sequence shown here is derived from an EMBL/GenBank/DDBJ whole genome shotgun (WGS) entry which is preliminary data.</text>
</comment>
<dbReference type="Gene3D" id="3.10.620.30">
    <property type="match status" value="1"/>
</dbReference>
<dbReference type="EMBL" id="JAENIL010000054">
    <property type="protein sequence ID" value="MBK1879677.1"/>
    <property type="molecule type" value="Genomic_DNA"/>
</dbReference>
<protein>
    <submittedName>
        <fullName evidence="2">DUF3857 domain-containing protein</fullName>
    </submittedName>
</protein>
<dbReference type="SUPFAM" id="SSF54001">
    <property type="entry name" value="Cysteine proteinases"/>
    <property type="match status" value="1"/>
</dbReference>
<sequence length="669" mass="75664">MLHKNVFALLLLISFSVVPSLEAKKKKSKLPDWVNAALELPAAPRHKDEKPGYEVLWDEAHYTVLSNGRVHQTVRYAIRILDLEERWRAKAYASYYKSSGTRPEISAWTRHSDGEVYKYKRQDKSERSNGNYLTLDTESSTVTIDGWEQTRVGDVFAYEYEKTQATIFTQYYWRFQSNCPVAFSQISITTPEDWTISEHFFGEAPNRVQSGNTITWEATNLLSKKSEPLSPTSANKHQYMIASITPPEGSNARYTNLILNSWEDLAAYKAKVSDPQAEPTPEIIAKANEIVSGKDTEWEKIQALGEFAKSINYEHISLELGDGGGYTPRPASETLRVGYGDCKDKTALLRALLKAVDIDSYSVTVNATDNDNVEPDLPSPSFFNHCITAVKVSDSVDTPAVYEDEKQGRLLFIDPTWNNSPIGEIPFEAQGGLAVVGSLEANPLVKLPLSTPEQNKIQREILTEIYPNGMLVGRMETTLHGHAAVQERRTLNSTDEKEYKEDLVGRFSEGGNPSPIVAIIDQSDNYLTDRTYQKTIEFAFKGYAKPMRNVLMIVKPAILGRISKNPFTKNQRKLPVRLRSRMVEEKVQFYIPLGYAADEFEKEISIETDFGSYHATTEYDEANAQIHYTRTFRQTDTTIPVDRYPELQDFYSSVIQAEQTPIVLARSET</sequence>
<dbReference type="RefSeq" id="WP_200357891.1">
    <property type="nucleotide sequence ID" value="NZ_JAENIL010000054.1"/>
</dbReference>
<organism evidence="2 3">
    <name type="scientific">Pelagicoccus mobilis</name>
    <dbReference type="NCBI Taxonomy" id="415221"/>
    <lineage>
        <taxon>Bacteria</taxon>
        <taxon>Pseudomonadati</taxon>
        <taxon>Verrucomicrobiota</taxon>
        <taxon>Opitutia</taxon>
        <taxon>Puniceicoccales</taxon>
        <taxon>Pelagicoccaceae</taxon>
        <taxon>Pelagicoccus</taxon>
    </lineage>
</organism>
<evidence type="ECO:0000313" key="3">
    <source>
        <dbReference type="Proteomes" id="UP000617628"/>
    </source>
</evidence>